<dbReference type="PANTHER" id="PTHR20916">
    <property type="entry name" value="CYSTEINE AND GLYCINE-RICH PROTEIN 2 BINDING PROTEIN"/>
    <property type="match status" value="1"/>
</dbReference>
<dbReference type="InterPro" id="IPR019786">
    <property type="entry name" value="Zinc_finger_PHD-type_CS"/>
</dbReference>
<feature type="compositionally biased region" description="Acidic residues" evidence="4">
    <location>
        <begin position="399"/>
        <end position="415"/>
    </location>
</feature>
<gene>
    <name evidence="7" type="primary">LOC108611632</name>
</gene>
<reference evidence="7" key="3">
    <citation type="submission" date="2025-08" db="UniProtKB">
        <authorList>
            <consortium name="RefSeq"/>
        </authorList>
    </citation>
    <scope>IDENTIFICATION</scope>
    <source>
        <tissue evidence="7">Whole organism</tissue>
    </source>
</reference>
<dbReference type="CDD" id="cd15489">
    <property type="entry name" value="PHD_SF"/>
    <property type="match status" value="1"/>
</dbReference>
<dbReference type="RefSeq" id="XP_017859861.1">
    <property type="nucleotide sequence ID" value="XM_018004372.1"/>
</dbReference>
<dbReference type="PANTHER" id="PTHR20916:SF26">
    <property type="entry name" value="CYSTEINE-RICH PROTEIN 2-BINDING PROTEIN"/>
    <property type="match status" value="1"/>
</dbReference>
<protein>
    <submittedName>
        <fullName evidence="7">Cysteine-rich protein 2-binding protein</fullName>
    </submittedName>
</protein>
<dbReference type="GeneID" id="108611632"/>
<dbReference type="InterPro" id="IPR001965">
    <property type="entry name" value="Znf_PHD"/>
</dbReference>
<evidence type="ECO:0000259" key="5">
    <source>
        <dbReference type="PROSITE" id="PS51186"/>
    </source>
</evidence>
<feature type="compositionally biased region" description="Basic and acidic residues" evidence="4">
    <location>
        <begin position="369"/>
        <end position="391"/>
    </location>
</feature>
<reference evidence="6" key="2">
    <citation type="journal article" date="2016" name="G3 (Bethesda)">
        <title>Genome Evolution in Three Species of Cactophilic Drosophila.</title>
        <authorList>
            <person name="Sanchez-Flores A."/>
            <person name="Penazola F."/>
            <person name="Carpinteyro-Ponce J."/>
            <person name="Nazario-Yepiz N."/>
            <person name="Abreu-Goodger C."/>
            <person name="Machado C.A."/>
            <person name="Markow T.A."/>
        </authorList>
    </citation>
    <scope>NUCLEOTIDE SEQUENCE [LARGE SCALE GENOMIC DNA]</scope>
</reference>
<evidence type="ECO:0000256" key="2">
    <source>
        <dbReference type="ARBA" id="ARBA00022771"/>
    </source>
</evidence>
<dbReference type="Gene3D" id="3.90.980.20">
    <property type="match status" value="1"/>
</dbReference>
<keyword evidence="2" id="KW-0863">Zinc-finger</keyword>
<dbReference type="SUPFAM" id="SSF55729">
    <property type="entry name" value="Acyl-CoA N-acyltransferases (Nat)"/>
    <property type="match status" value="1"/>
</dbReference>
<dbReference type="InterPro" id="IPR011011">
    <property type="entry name" value="Znf_FYVE_PHD"/>
</dbReference>
<dbReference type="InterPro" id="IPR016181">
    <property type="entry name" value="Acyl_CoA_acyltransferase"/>
</dbReference>
<feature type="compositionally biased region" description="Basic and acidic residues" evidence="4">
    <location>
        <begin position="440"/>
        <end position="452"/>
    </location>
</feature>
<dbReference type="CDD" id="cd04301">
    <property type="entry name" value="NAT_SF"/>
    <property type="match status" value="1"/>
</dbReference>
<name>A0ABM1NY25_DROAR</name>
<keyword evidence="3" id="KW-0862">Zinc</keyword>
<organism evidence="6 7">
    <name type="scientific">Drosophila arizonae</name>
    <name type="common">Fruit fly</name>
    <dbReference type="NCBI Taxonomy" id="7263"/>
    <lineage>
        <taxon>Eukaryota</taxon>
        <taxon>Metazoa</taxon>
        <taxon>Ecdysozoa</taxon>
        <taxon>Arthropoda</taxon>
        <taxon>Hexapoda</taxon>
        <taxon>Insecta</taxon>
        <taxon>Pterygota</taxon>
        <taxon>Neoptera</taxon>
        <taxon>Endopterygota</taxon>
        <taxon>Diptera</taxon>
        <taxon>Brachycera</taxon>
        <taxon>Muscomorpha</taxon>
        <taxon>Ephydroidea</taxon>
        <taxon>Drosophilidae</taxon>
        <taxon>Drosophila</taxon>
    </lineage>
</organism>
<proteinExistence type="predicted"/>
<evidence type="ECO:0000313" key="6">
    <source>
        <dbReference type="Proteomes" id="UP000694904"/>
    </source>
</evidence>
<sequence length="800" mass="92118">MSLSQATEDTECRCSYCQAAIEDDNYLDCQKCEKSVHIKCLPHASTPGDLLGDVFFDFTCIKCVRNEPDASDVVPKERFVRQRIPWLLVLTLTLYNLSIKSKGLSHHGYFHWRTHIISFVDKNWNYIFEPRVRRRKQWAGSVSGALSHNSPEYFQSGVSVCLEHGWWRLAKPNLTPRSVRAEYEQRLLERQQLRTDRRLPALDETSCSSDLSVTDHLSDIQPTHTTTEEIAEGLPPAPPSEGCARAIPYMGRLPKFPIVGQPAEPQQQEEPEELQQSGESEPAALLPSLSSVQASLMDFLAESLGGDDLSMFMPPPLIGAGCKGDFFMSDALLEAPLEVPLETPGNGLFDLEHNFVLPPTESVVTTAETETRMEKQTETKAEIMPKVEQKQRLASSSSESEEEPMETEQQTEESDTYQPRIVQVTNYQAQEQQQQQEASQVKEEPLESKQEQDDLELETEVKGNINLEPCKPSGFIRQPRRNWPWLQETAIEPVSHQEGPQQQLRPMTLHEEQQLYQQLHKIFMLDQHSQSDIPAYVRRLYRKLSVRKWKREHNRPIFNLDEHIDPMARARLQLAKQQAQILDRYQLLEQGNPNNRSSFYARIVGSTEYELFESPYTQRVLHPFIYRSQSMGPPWLRLMCELQHRVNRCYPSRSTIDFCYVRPQHIPAVNALLQNVFWPGIDVSDCLSYPDYSVVALYKKLVIGCGFLVPDVGYNEAYISFMAVRHNWQRAGIATFMLYHLIQTCMSKDITLHVSASNPAVMLYQKFGFKIQEVILNFYDKYLPMDSKQSRNAFFLRLMR</sequence>
<evidence type="ECO:0000313" key="7">
    <source>
        <dbReference type="RefSeq" id="XP_017859861.1"/>
    </source>
</evidence>
<keyword evidence="1" id="KW-0479">Metal-binding</keyword>
<dbReference type="Gene3D" id="3.40.630.30">
    <property type="match status" value="1"/>
</dbReference>
<dbReference type="PROSITE" id="PS01359">
    <property type="entry name" value="ZF_PHD_1"/>
    <property type="match status" value="1"/>
</dbReference>
<accession>A0ABM1NY25</accession>
<dbReference type="SUPFAM" id="SSF57903">
    <property type="entry name" value="FYVE/PHD zinc finger"/>
    <property type="match status" value="1"/>
</dbReference>
<feature type="region of interest" description="Disordered" evidence="4">
    <location>
        <begin position="256"/>
        <end position="283"/>
    </location>
</feature>
<feature type="domain" description="N-acetyltransferase" evidence="5">
    <location>
        <begin position="656"/>
        <end position="800"/>
    </location>
</feature>
<dbReference type="Proteomes" id="UP000694904">
    <property type="component" value="Chromosome 3"/>
</dbReference>
<dbReference type="SMART" id="SM00249">
    <property type="entry name" value="PHD"/>
    <property type="match status" value="1"/>
</dbReference>
<dbReference type="Pfam" id="PF00583">
    <property type="entry name" value="Acetyltransf_1"/>
    <property type="match status" value="1"/>
</dbReference>
<reference evidence="6" key="1">
    <citation type="journal article" date="1997" name="Nucleic Acids Res.">
        <title>tRNAscan-SE: a program for improved detection of transfer RNA genes in genomic sequence.</title>
        <authorList>
            <person name="Lowe T.M."/>
            <person name="Eddy S.R."/>
        </authorList>
    </citation>
    <scope>NUCLEOTIDE SEQUENCE [LARGE SCALE GENOMIC DNA]</scope>
</reference>
<evidence type="ECO:0000256" key="1">
    <source>
        <dbReference type="ARBA" id="ARBA00022723"/>
    </source>
</evidence>
<keyword evidence="6" id="KW-1185">Reference proteome</keyword>
<evidence type="ECO:0000256" key="4">
    <source>
        <dbReference type="SAM" id="MobiDB-lite"/>
    </source>
</evidence>
<dbReference type="InterPro" id="IPR000182">
    <property type="entry name" value="GNAT_dom"/>
</dbReference>
<dbReference type="PROSITE" id="PS51186">
    <property type="entry name" value="GNAT"/>
    <property type="match status" value="1"/>
</dbReference>
<evidence type="ECO:0000256" key="3">
    <source>
        <dbReference type="ARBA" id="ARBA00022833"/>
    </source>
</evidence>
<feature type="region of interest" description="Disordered" evidence="4">
    <location>
        <begin position="365"/>
        <end position="473"/>
    </location>
</feature>
<feature type="compositionally biased region" description="Low complexity" evidence="4">
    <location>
        <begin position="428"/>
        <end position="439"/>
    </location>
</feature>
<feature type="compositionally biased region" description="Low complexity" evidence="4">
    <location>
        <begin position="274"/>
        <end position="283"/>
    </location>
</feature>